<dbReference type="GO" id="GO:0055085">
    <property type="term" value="P:transmembrane transport"/>
    <property type="evidence" value="ECO:0007669"/>
    <property type="project" value="InterPro"/>
</dbReference>
<comment type="subcellular location">
    <subcellularLocation>
        <location evidence="1">Cell envelope</location>
    </subcellularLocation>
</comment>
<dbReference type="Pfam" id="PF03480">
    <property type="entry name" value="DctP"/>
    <property type="match status" value="1"/>
</dbReference>
<dbReference type="Proteomes" id="UP000665020">
    <property type="component" value="Chromosome"/>
</dbReference>
<evidence type="ECO:0000256" key="2">
    <source>
        <dbReference type="ARBA" id="ARBA00009023"/>
    </source>
</evidence>
<dbReference type="GO" id="GO:0030288">
    <property type="term" value="C:outer membrane-bounded periplasmic space"/>
    <property type="evidence" value="ECO:0007669"/>
    <property type="project" value="InterPro"/>
</dbReference>
<accession>A0A8A7KBC5</accession>
<keyword evidence="4 5" id="KW-0732">Signal</keyword>
<evidence type="ECO:0000256" key="3">
    <source>
        <dbReference type="ARBA" id="ARBA00022448"/>
    </source>
</evidence>
<evidence type="ECO:0000256" key="5">
    <source>
        <dbReference type="SAM" id="SignalP"/>
    </source>
</evidence>
<sequence length="327" mass="36522">MKRKSLILTVSLFLLLTFSFAINAAAQKVNFKFGHIYAPDHPYSIGARELAKRVSEKTDGQFIINVFPAGQLGSEKDLLDSVYSGAIDMAYVGPGELGKRYSPVSVFDAPFIFEGYEHGQKVVNGELGKEILADMQEETGIKALVSVYYGARKLTMNSPVETPADLNGKKVRAPDMPLPLATVRGMGAKPTPMAFSEVYLALQQGVVDGQENPIPTIYSQKFYEVQDYIIMTNHTVCFTPMIIAESTFNDLPAEYQRILQETAEEVMNIVNETTLKYEEEKLTEMKEAGIKVIEPDLEAFKESSKEIVKEFEEQWGQGIYEKLQNAK</sequence>
<dbReference type="NCBIfam" id="NF037995">
    <property type="entry name" value="TRAP_S1"/>
    <property type="match status" value="1"/>
</dbReference>
<dbReference type="PANTHER" id="PTHR33376">
    <property type="match status" value="1"/>
</dbReference>
<dbReference type="InterPro" id="IPR038404">
    <property type="entry name" value="TRAP_DctP_sf"/>
</dbReference>
<dbReference type="RefSeq" id="WP_230869024.1">
    <property type="nucleotide sequence ID" value="NZ_CP046640.1"/>
</dbReference>
<feature type="chain" id="PRO_5039719649" evidence="5">
    <location>
        <begin position="25"/>
        <end position="327"/>
    </location>
</feature>
<evidence type="ECO:0000256" key="1">
    <source>
        <dbReference type="ARBA" id="ARBA00004196"/>
    </source>
</evidence>
<feature type="signal peptide" evidence="5">
    <location>
        <begin position="1"/>
        <end position="24"/>
    </location>
</feature>
<keyword evidence="3" id="KW-0813">Transport</keyword>
<reference evidence="6" key="1">
    <citation type="submission" date="2019-12" db="EMBL/GenBank/DDBJ databases">
        <authorList>
            <person name="zhang j."/>
            <person name="sun C.M."/>
        </authorList>
    </citation>
    <scope>NUCLEOTIDE SEQUENCE</scope>
    <source>
        <strain evidence="6">NS-1</strain>
    </source>
</reference>
<proteinExistence type="inferred from homology"/>
<evidence type="ECO:0000313" key="7">
    <source>
        <dbReference type="Proteomes" id="UP000665020"/>
    </source>
</evidence>
<protein>
    <submittedName>
        <fullName evidence="6">DctP family TRAP transporter solute-binding subunit</fullName>
    </submittedName>
</protein>
<dbReference type="PANTHER" id="PTHR33376:SF4">
    <property type="entry name" value="SIALIC ACID-BINDING PERIPLASMIC PROTEIN SIAP"/>
    <property type="match status" value="1"/>
</dbReference>
<dbReference type="EMBL" id="CP046640">
    <property type="protein sequence ID" value="QTL97395.1"/>
    <property type="molecule type" value="Genomic_DNA"/>
</dbReference>
<evidence type="ECO:0000256" key="4">
    <source>
        <dbReference type="ARBA" id="ARBA00022729"/>
    </source>
</evidence>
<dbReference type="CDD" id="cd13672">
    <property type="entry name" value="PBP2_TRAP_Siap"/>
    <property type="match status" value="1"/>
</dbReference>
<dbReference type="PIRSF" id="PIRSF006470">
    <property type="entry name" value="DctB"/>
    <property type="match status" value="1"/>
</dbReference>
<dbReference type="NCBIfam" id="TIGR00787">
    <property type="entry name" value="dctP"/>
    <property type="match status" value="1"/>
</dbReference>
<dbReference type="InterPro" id="IPR004682">
    <property type="entry name" value="TRAP_DctP"/>
</dbReference>
<dbReference type="AlphaFoldDB" id="A0A8A7KBC5"/>
<evidence type="ECO:0000313" key="6">
    <source>
        <dbReference type="EMBL" id="QTL97395.1"/>
    </source>
</evidence>
<dbReference type="SUPFAM" id="SSF53850">
    <property type="entry name" value="Periplasmic binding protein-like II"/>
    <property type="match status" value="1"/>
</dbReference>
<dbReference type="InterPro" id="IPR018389">
    <property type="entry name" value="DctP_fam"/>
</dbReference>
<name>A0A8A7KBC5_9FIRM</name>
<keyword evidence="7" id="KW-1185">Reference proteome</keyword>
<organism evidence="6 7">
    <name type="scientific">Iocasia fonsfrigidae</name>
    <dbReference type="NCBI Taxonomy" id="2682810"/>
    <lineage>
        <taxon>Bacteria</taxon>
        <taxon>Bacillati</taxon>
        <taxon>Bacillota</taxon>
        <taxon>Clostridia</taxon>
        <taxon>Halanaerobiales</taxon>
        <taxon>Halanaerobiaceae</taxon>
        <taxon>Iocasia</taxon>
    </lineage>
</organism>
<gene>
    <name evidence="6" type="ORF">GM661_05040</name>
</gene>
<dbReference type="Gene3D" id="3.40.190.170">
    <property type="entry name" value="Bacterial extracellular solute-binding protein, family 7"/>
    <property type="match status" value="1"/>
</dbReference>
<dbReference type="KEGG" id="ifn:GM661_05040"/>
<comment type="similarity">
    <text evidence="2">Belongs to the bacterial solute-binding protein 7 family.</text>
</comment>